<dbReference type="EMBL" id="CP001896">
    <property type="protein sequence ID" value="ADC63251.1"/>
    <property type="molecule type" value="Genomic_DNA"/>
</dbReference>
<dbReference type="SMART" id="SM00387">
    <property type="entry name" value="HATPase_c"/>
    <property type="match status" value="1"/>
</dbReference>
<evidence type="ECO:0000256" key="11">
    <source>
        <dbReference type="ARBA" id="ARBA00022989"/>
    </source>
</evidence>
<dbReference type="GO" id="GO:0005524">
    <property type="term" value="F:ATP binding"/>
    <property type="evidence" value="ECO:0007669"/>
    <property type="project" value="UniProtKB-KW"/>
</dbReference>
<dbReference type="Pfam" id="PF13426">
    <property type="entry name" value="PAS_9"/>
    <property type="match status" value="2"/>
</dbReference>
<feature type="domain" description="HPt" evidence="22">
    <location>
        <begin position="1262"/>
        <end position="1360"/>
    </location>
</feature>
<dbReference type="SUPFAM" id="SSF53850">
    <property type="entry name" value="Periplasmic binding protein-like II"/>
    <property type="match status" value="1"/>
</dbReference>
<feature type="domain" description="Response regulatory" evidence="20">
    <location>
        <begin position="1100"/>
        <end position="1217"/>
    </location>
</feature>
<dbReference type="SMART" id="SM00388">
    <property type="entry name" value="HisKA"/>
    <property type="match status" value="1"/>
</dbReference>
<dbReference type="InterPro" id="IPR011006">
    <property type="entry name" value="CheY-like_superfamily"/>
</dbReference>
<feature type="domain" description="Response regulatory" evidence="20">
    <location>
        <begin position="951"/>
        <end position="1072"/>
    </location>
</feature>
<dbReference type="CDD" id="cd17546">
    <property type="entry name" value="REC_hyHK_CKI1_RcsC-like"/>
    <property type="match status" value="2"/>
</dbReference>
<dbReference type="PRINTS" id="PR00344">
    <property type="entry name" value="BCTRLSENSOR"/>
</dbReference>
<dbReference type="PROSITE" id="PS50110">
    <property type="entry name" value="RESPONSE_REGULATORY"/>
    <property type="match status" value="2"/>
</dbReference>
<evidence type="ECO:0000256" key="17">
    <source>
        <dbReference type="PROSITE-ProRule" id="PRU00169"/>
    </source>
</evidence>
<dbReference type="SMART" id="SM00448">
    <property type="entry name" value="REC"/>
    <property type="match status" value="2"/>
</dbReference>
<dbReference type="Gene3D" id="3.30.450.20">
    <property type="entry name" value="PAS domain"/>
    <property type="match status" value="3"/>
</dbReference>
<keyword evidence="4" id="KW-1003">Cell membrane</keyword>
<dbReference type="PROSITE" id="PS50109">
    <property type="entry name" value="HIS_KIN"/>
    <property type="match status" value="1"/>
</dbReference>
<evidence type="ECO:0000256" key="9">
    <source>
        <dbReference type="ARBA" id="ARBA00022777"/>
    </source>
</evidence>
<dbReference type="Proteomes" id="UP000001441">
    <property type="component" value="Chromosome"/>
</dbReference>
<dbReference type="CDD" id="cd00082">
    <property type="entry name" value="HisKA"/>
    <property type="match status" value="1"/>
</dbReference>
<dbReference type="Pfam" id="PF02518">
    <property type="entry name" value="HATPase_c"/>
    <property type="match status" value="1"/>
</dbReference>
<evidence type="ECO:0000259" key="21">
    <source>
        <dbReference type="PROSITE" id="PS50113"/>
    </source>
</evidence>
<keyword evidence="10" id="KW-0067">ATP-binding</keyword>
<keyword evidence="13" id="KW-0472">Membrane</keyword>
<evidence type="ECO:0000256" key="2">
    <source>
        <dbReference type="ARBA" id="ARBA00004651"/>
    </source>
</evidence>
<feature type="modified residue" description="4-aspartylphosphate" evidence="17">
    <location>
        <position position="1004"/>
    </location>
</feature>
<keyword evidence="8" id="KW-0547">Nucleotide-binding</keyword>
<feature type="domain" description="PAC" evidence="21">
    <location>
        <begin position="642"/>
        <end position="692"/>
    </location>
</feature>
<evidence type="ECO:0000256" key="13">
    <source>
        <dbReference type="ARBA" id="ARBA00023136"/>
    </source>
</evidence>
<dbReference type="STRING" id="572477.Alvin_2334"/>
<comment type="subcellular location">
    <subcellularLocation>
        <location evidence="2">Cell membrane</location>
        <topology evidence="2">Multi-pass membrane protein</topology>
    </subcellularLocation>
</comment>
<feature type="domain" description="PAC" evidence="21">
    <location>
        <begin position="364"/>
        <end position="417"/>
    </location>
</feature>
<dbReference type="CDD" id="cd13706">
    <property type="entry name" value="PBP2_HisK_like_1"/>
    <property type="match status" value="1"/>
</dbReference>
<dbReference type="Gene3D" id="3.40.190.10">
    <property type="entry name" value="Periplasmic binding protein-like II"/>
    <property type="match status" value="2"/>
</dbReference>
<dbReference type="FunFam" id="1.10.287.130:FF:000002">
    <property type="entry name" value="Two-component osmosensing histidine kinase"/>
    <property type="match status" value="1"/>
</dbReference>
<dbReference type="PANTHER" id="PTHR45339:SF1">
    <property type="entry name" value="HYBRID SIGNAL TRANSDUCTION HISTIDINE KINASE J"/>
    <property type="match status" value="1"/>
</dbReference>
<dbReference type="Pfam" id="PF00072">
    <property type="entry name" value="Response_reg"/>
    <property type="match status" value="2"/>
</dbReference>
<evidence type="ECO:0000256" key="4">
    <source>
        <dbReference type="ARBA" id="ARBA00022475"/>
    </source>
</evidence>
<gene>
    <name evidence="23" type="ordered locus">Alvin_2334</name>
</gene>
<dbReference type="eggNOG" id="COG2205">
    <property type="taxonomic scope" value="Bacteria"/>
</dbReference>
<evidence type="ECO:0000259" key="22">
    <source>
        <dbReference type="PROSITE" id="PS50894"/>
    </source>
</evidence>
<dbReference type="InterPro" id="IPR001789">
    <property type="entry name" value="Sig_transdc_resp-reg_receiver"/>
</dbReference>
<comment type="subunit">
    <text evidence="14">At low DSF concentrations, interacts with RpfF.</text>
</comment>
<dbReference type="SUPFAM" id="SSF55785">
    <property type="entry name" value="PYP-like sensor domain (PAS domain)"/>
    <property type="match status" value="3"/>
</dbReference>
<evidence type="ECO:0000256" key="7">
    <source>
        <dbReference type="ARBA" id="ARBA00022692"/>
    </source>
</evidence>
<dbReference type="Gene3D" id="3.40.50.2300">
    <property type="match status" value="2"/>
</dbReference>
<keyword evidence="24" id="KW-1185">Reference proteome</keyword>
<dbReference type="InterPro" id="IPR035965">
    <property type="entry name" value="PAS-like_dom_sf"/>
</dbReference>
<dbReference type="EC" id="2.7.13.3" evidence="3"/>
<dbReference type="GO" id="GO:0005886">
    <property type="term" value="C:plasma membrane"/>
    <property type="evidence" value="ECO:0007669"/>
    <property type="project" value="UniProtKB-SubCell"/>
</dbReference>
<dbReference type="InterPro" id="IPR000700">
    <property type="entry name" value="PAS-assoc_C"/>
</dbReference>
<evidence type="ECO:0000256" key="10">
    <source>
        <dbReference type="ARBA" id="ARBA00022840"/>
    </source>
</evidence>
<feature type="domain" description="Histidine kinase" evidence="19">
    <location>
        <begin position="710"/>
        <end position="932"/>
    </location>
</feature>
<dbReference type="InterPro" id="IPR001638">
    <property type="entry name" value="Solute-binding_3/MltF_N"/>
</dbReference>
<evidence type="ECO:0000256" key="18">
    <source>
        <dbReference type="SAM" id="Coils"/>
    </source>
</evidence>
<accession>D3RMW3</accession>
<evidence type="ECO:0000313" key="24">
    <source>
        <dbReference type="Proteomes" id="UP000001441"/>
    </source>
</evidence>
<dbReference type="CDD" id="cd16922">
    <property type="entry name" value="HATPase_EvgS-ArcB-TorS-like"/>
    <property type="match status" value="1"/>
</dbReference>
<dbReference type="PROSITE" id="PS50894">
    <property type="entry name" value="HPT"/>
    <property type="match status" value="1"/>
</dbReference>
<keyword evidence="9 23" id="KW-0418">Kinase</keyword>
<dbReference type="Gene3D" id="1.20.120.160">
    <property type="entry name" value="HPT domain"/>
    <property type="match status" value="1"/>
</dbReference>
<dbReference type="InterPro" id="IPR000014">
    <property type="entry name" value="PAS"/>
</dbReference>
<dbReference type="InterPro" id="IPR036890">
    <property type="entry name" value="HATPase_C_sf"/>
</dbReference>
<evidence type="ECO:0000256" key="5">
    <source>
        <dbReference type="ARBA" id="ARBA00022553"/>
    </source>
</evidence>
<keyword evidence="5 17" id="KW-0597">Phosphoprotein</keyword>
<reference evidence="23 24" key="1">
    <citation type="journal article" date="2011" name="Stand. Genomic Sci.">
        <title>Complete genome sequence of Allochromatium vinosum DSM 180(T).</title>
        <authorList>
            <person name="Weissgerber T."/>
            <person name="Zigann R."/>
            <person name="Bruce D."/>
            <person name="Chang Y.J."/>
            <person name="Detter J.C."/>
            <person name="Han C."/>
            <person name="Hauser L."/>
            <person name="Jeffries C.D."/>
            <person name="Land M."/>
            <person name="Munk A.C."/>
            <person name="Tapia R."/>
            <person name="Dahl C."/>
        </authorList>
    </citation>
    <scope>NUCLEOTIDE SEQUENCE [LARGE SCALE GENOMIC DNA]</scope>
    <source>
        <strain evidence="24">ATCC 17899 / DSM 180 / NBRC 103801 / NCIMB 10441 / D</strain>
    </source>
</reference>
<dbReference type="SMART" id="SM00062">
    <property type="entry name" value="PBPb"/>
    <property type="match status" value="1"/>
</dbReference>
<keyword evidence="18" id="KW-0175">Coiled coil</keyword>
<dbReference type="eggNOG" id="COG2202">
    <property type="taxonomic scope" value="Bacteria"/>
</dbReference>
<evidence type="ECO:0000256" key="1">
    <source>
        <dbReference type="ARBA" id="ARBA00000085"/>
    </source>
</evidence>
<feature type="modified residue" description="Phosphohistidine" evidence="16">
    <location>
        <position position="1301"/>
    </location>
</feature>
<dbReference type="Gene3D" id="1.10.287.130">
    <property type="match status" value="1"/>
</dbReference>
<feature type="modified residue" description="4-aspartylphosphate" evidence="17">
    <location>
        <position position="1150"/>
    </location>
</feature>
<sequence>MAALLFIPFAAQASERILRVVGDENYPPYLFLNADGREDGFLVDLWRLWERKTGIRVELKSAQWDEAQRILLRGEADVIEDIFKTPAREPFYDFSEPYADLPVAIYRHVSIGGLTNLNALSGFQVGVMQGDACIEYLKGRGIDLLVAYPNYTQMIQAAKAHDIKVFCLDEYPANFYLYQQQAHRQFVKAFELYRGQFRRAVRKGDQATLRLVERGMASISAAEMEALRRKWLNEPIDYAFYVTHALETIAVMALVLAVLGVWVWSLRRAVTVRTAEYARAERALREREWQLRSVGDNLPNGVVFQYEVMDGCPRFRYISAGVERTLGYRPEQMTHDAGPLFALMSPAVLKEYTKAEAKSAETLSDFSGLLPFDLPDGRQRWLLVHSRPRRTAEGAVIWDGVALDVTDQREAEARLIESEQRFRRLFEQSKQAITLIEDGCFVDANQAALDMLRLESREQFLGLKPSDISPEYQPDGRLSAEKAQELLHVARESGSSRFEWEHVRADGEHFFADVLLTPMVFGECQQIHVVWQDITEKKHAEAELARYQRELESLVEQRTSELRHSNERLAHTQFAMDRVGIGISWNSVDTGHFLYVNDELCRQLGYTYEELLSLTVSDVNHEYPPAAVRQVADELRGSSRCLRLETRHWRKDGSTYPVSTTIYLHQAPGEEWFIAFFEDITARKLVEAELLRAKEQAEEATQAKSNFLANMSHEIRTPMNAIIGMAHLALQTPLDARQRDYIEKVHRSAEALLGILNDILDFSKIEAGRLDIEQIDFRLEDVMDNLANLVGLKAEDKGLELMFDLPPEVPTALIGDALRLGQILTNLGNNAVKFTEPGGEILIGVRVEAEGADWVCLGFEVRDTGIGMTPEQCGRLFESFSQADMSTTRRYGGTGLGLAICKYLTELMGGEIGVESEPGAGTCFRFSVRLGRQRAAPEGALHVARELLPLRVLVVDDNASARAILTHMLQQLGFGAEAVSSGAEAIARLRAVETQAPFDLMLLDWKMPGLDGVQTIRALRAEAAVSQVPALIMITAYGREGVRQASADLGVAGFLTKPVAPSALLNTLMHAIGHEVSELTRAASRQEAASEACARLRGAHVLLVEDNELNQELALELLVSNGLSVEIAANGQEALDRLAGESRFDGVLMDCQMPVMDGYTATRAIRRRPELAGLPVIAMTANVMSGDREKALAAGMNDHIGKPINVRDMFTTMAKWIRPAHLKTVPVVVETWSADVADGETGVLPELPGIDVQTGLAISQNNPRLYRKLLRRFRDSQGDFAASFEAARRDPDPEAAVRRAHTLKGVAGNIAAHDVQAAAQALEAACQAGESDERLDGLLAETLACLEPVLAGLARIDGAESLAADARPVEPVGSVVDREALESLLARMRALLAEDDTESVELLDPLESVLTGTAHMDTLARLRGVIEDYAFEDALAVLAELQAALDASNA</sequence>
<dbReference type="InterPro" id="IPR001610">
    <property type="entry name" value="PAC"/>
</dbReference>
<dbReference type="SUPFAM" id="SSF47226">
    <property type="entry name" value="Histidine-containing phosphotransfer domain, HPT domain"/>
    <property type="match status" value="1"/>
</dbReference>
<dbReference type="InterPro" id="IPR003661">
    <property type="entry name" value="HisK_dim/P_dom"/>
</dbReference>
<evidence type="ECO:0000256" key="16">
    <source>
        <dbReference type="PROSITE-ProRule" id="PRU00110"/>
    </source>
</evidence>
<dbReference type="SMART" id="SM00091">
    <property type="entry name" value="PAS"/>
    <property type="match status" value="3"/>
</dbReference>
<name>D3RMW3_ALLVD</name>
<dbReference type="Pfam" id="PF01627">
    <property type="entry name" value="Hpt"/>
    <property type="match status" value="1"/>
</dbReference>
<evidence type="ECO:0000259" key="20">
    <source>
        <dbReference type="PROSITE" id="PS50110"/>
    </source>
</evidence>
<dbReference type="InterPro" id="IPR036641">
    <property type="entry name" value="HPT_dom_sf"/>
</dbReference>
<dbReference type="PANTHER" id="PTHR45339">
    <property type="entry name" value="HYBRID SIGNAL TRANSDUCTION HISTIDINE KINASE J"/>
    <property type="match status" value="1"/>
</dbReference>
<organism evidence="23 24">
    <name type="scientific">Allochromatium vinosum (strain ATCC 17899 / DSM 180 / NBRC 103801 / NCIMB 10441 / D)</name>
    <name type="common">Chromatium vinosum</name>
    <dbReference type="NCBI Taxonomy" id="572477"/>
    <lineage>
        <taxon>Bacteria</taxon>
        <taxon>Pseudomonadati</taxon>
        <taxon>Pseudomonadota</taxon>
        <taxon>Gammaproteobacteria</taxon>
        <taxon>Chromatiales</taxon>
        <taxon>Chromatiaceae</taxon>
        <taxon>Allochromatium</taxon>
    </lineage>
</organism>
<dbReference type="PROSITE" id="PS50113">
    <property type="entry name" value="PAC"/>
    <property type="match status" value="3"/>
</dbReference>
<dbReference type="SMART" id="SM00073">
    <property type="entry name" value="HPT"/>
    <property type="match status" value="1"/>
</dbReference>
<dbReference type="InterPro" id="IPR008207">
    <property type="entry name" value="Sig_transdc_His_kin_Hpt_dom"/>
</dbReference>
<feature type="coiled-coil region" evidence="18">
    <location>
        <begin position="683"/>
        <end position="710"/>
    </location>
</feature>
<feature type="domain" description="PAC" evidence="21">
    <location>
        <begin position="496"/>
        <end position="546"/>
    </location>
</feature>
<evidence type="ECO:0000256" key="6">
    <source>
        <dbReference type="ARBA" id="ARBA00022679"/>
    </source>
</evidence>
<dbReference type="Pfam" id="PF00512">
    <property type="entry name" value="HisKA"/>
    <property type="match status" value="1"/>
</dbReference>
<keyword evidence="6" id="KW-0808">Transferase</keyword>
<evidence type="ECO:0000256" key="14">
    <source>
        <dbReference type="ARBA" id="ARBA00064003"/>
    </source>
</evidence>
<dbReference type="KEGG" id="alv:Alvin_2334"/>
<dbReference type="GO" id="GO:0000155">
    <property type="term" value="F:phosphorelay sensor kinase activity"/>
    <property type="evidence" value="ECO:0007669"/>
    <property type="project" value="InterPro"/>
</dbReference>
<evidence type="ECO:0000256" key="8">
    <source>
        <dbReference type="ARBA" id="ARBA00022741"/>
    </source>
</evidence>
<proteinExistence type="predicted"/>
<comment type="catalytic activity">
    <reaction evidence="1">
        <text>ATP + protein L-histidine = ADP + protein N-phospho-L-histidine.</text>
        <dbReference type="EC" id="2.7.13.3"/>
    </reaction>
</comment>
<dbReference type="SUPFAM" id="SSF47384">
    <property type="entry name" value="Homodimeric domain of signal transducing histidine kinase"/>
    <property type="match status" value="1"/>
</dbReference>
<dbReference type="eggNOG" id="COG0784">
    <property type="taxonomic scope" value="Bacteria"/>
</dbReference>
<keyword evidence="7" id="KW-0812">Transmembrane</keyword>
<dbReference type="NCBIfam" id="TIGR00229">
    <property type="entry name" value="sensory_box"/>
    <property type="match status" value="3"/>
</dbReference>
<dbReference type="Gene3D" id="3.30.565.10">
    <property type="entry name" value="Histidine kinase-like ATPase, C-terminal domain"/>
    <property type="match status" value="1"/>
</dbReference>
<evidence type="ECO:0000313" key="23">
    <source>
        <dbReference type="EMBL" id="ADC63251.1"/>
    </source>
</evidence>
<protein>
    <recommendedName>
        <fullName evidence="15">Sensory/regulatory protein RpfC</fullName>
        <ecNumber evidence="3">2.7.13.3</ecNumber>
    </recommendedName>
</protein>
<dbReference type="eggNOG" id="COG0834">
    <property type="taxonomic scope" value="Bacteria"/>
</dbReference>
<keyword evidence="12" id="KW-0902">Two-component regulatory system</keyword>
<dbReference type="InterPro" id="IPR004358">
    <property type="entry name" value="Sig_transdc_His_kin-like_C"/>
</dbReference>
<evidence type="ECO:0000256" key="15">
    <source>
        <dbReference type="ARBA" id="ARBA00068150"/>
    </source>
</evidence>
<dbReference type="SUPFAM" id="SSF55874">
    <property type="entry name" value="ATPase domain of HSP90 chaperone/DNA topoisomerase II/histidine kinase"/>
    <property type="match status" value="1"/>
</dbReference>
<dbReference type="SUPFAM" id="SSF52172">
    <property type="entry name" value="CheY-like"/>
    <property type="match status" value="2"/>
</dbReference>
<dbReference type="Pfam" id="PF00497">
    <property type="entry name" value="SBP_bac_3"/>
    <property type="match status" value="1"/>
</dbReference>
<dbReference type="InterPro" id="IPR003594">
    <property type="entry name" value="HATPase_dom"/>
</dbReference>
<evidence type="ECO:0000256" key="12">
    <source>
        <dbReference type="ARBA" id="ARBA00023012"/>
    </source>
</evidence>
<evidence type="ECO:0000256" key="3">
    <source>
        <dbReference type="ARBA" id="ARBA00012438"/>
    </source>
</evidence>
<keyword evidence="11" id="KW-1133">Transmembrane helix</keyword>
<dbReference type="HOGENOM" id="CLU_251327_0_0_6"/>
<dbReference type="SMART" id="SM00086">
    <property type="entry name" value="PAC"/>
    <property type="match status" value="3"/>
</dbReference>
<dbReference type="InterPro" id="IPR036097">
    <property type="entry name" value="HisK_dim/P_sf"/>
</dbReference>
<evidence type="ECO:0000259" key="19">
    <source>
        <dbReference type="PROSITE" id="PS50109"/>
    </source>
</evidence>
<dbReference type="CDD" id="cd00130">
    <property type="entry name" value="PAS"/>
    <property type="match status" value="3"/>
</dbReference>
<dbReference type="eggNOG" id="COG2198">
    <property type="taxonomic scope" value="Bacteria"/>
</dbReference>
<dbReference type="FunFam" id="3.30.565.10:FF:000010">
    <property type="entry name" value="Sensor histidine kinase RcsC"/>
    <property type="match status" value="1"/>
</dbReference>
<dbReference type="InterPro" id="IPR005467">
    <property type="entry name" value="His_kinase_dom"/>
</dbReference>